<dbReference type="GO" id="GO:0005634">
    <property type="term" value="C:nucleus"/>
    <property type="evidence" value="ECO:0007669"/>
    <property type="project" value="InterPro"/>
</dbReference>
<feature type="compositionally biased region" description="Acidic residues" evidence="2">
    <location>
        <begin position="156"/>
        <end position="166"/>
    </location>
</feature>
<feature type="binding site" evidence="1">
    <location>
        <position position="18"/>
    </location>
    <ligand>
        <name>Zn(2+)</name>
        <dbReference type="ChEBI" id="CHEBI:29105"/>
    </ligand>
</feature>
<proteinExistence type="predicted"/>
<evidence type="ECO:0000259" key="3">
    <source>
        <dbReference type="PROSITE" id="PS51915"/>
    </source>
</evidence>
<dbReference type="GO" id="GO:0008270">
    <property type="term" value="F:zinc ion binding"/>
    <property type="evidence" value="ECO:0007669"/>
    <property type="project" value="UniProtKB-UniRule"/>
</dbReference>
<dbReference type="Proteomes" id="UP000075901">
    <property type="component" value="Unassembled WGS sequence"/>
</dbReference>
<protein>
    <recommendedName>
        <fullName evidence="3">ZAD domain-containing protein</fullName>
    </recommendedName>
</protein>
<feature type="region of interest" description="Disordered" evidence="2">
    <location>
        <begin position="146"/>
        <end position="166"/>
    </location>
</feature>
<evidence type="ECO:0000313" key="4">
    <source>
        <dbReference type="EnsemblMetazoa" id="AMAM001899-PA"/>
    </source>
</evidence>
<feature type="binding site" evidence="1">
    <location>
        <position position="58"/>
    </location>
    <ligand>
        <name>Zn(2+)</name>
        <dbReference type="ChEBI" id="CHEBI:29105"/>
    </ligand>
</feature>
<feature type="binding site" evidence="1">
    <location>
        <position position="15"/>
    </location>
    <ligand>
        <name>Zn(2+)</name>
        <dbReference type="ChEBI" id="CHEBI:29105"/>
    </ligand>
</feature>
<dbReference type="Gene3D" id="3.40.1800.20">
    <property type="match status" value="1"/>
</dbReference>
<dbReference type="Pfam" id="PF07776">
    <property type="entry name" value="zf-AD"/>
    <property type="match status" value="1"/>
</dbReference>
<evidence type="ECO:0000256" key="2">
    <source>
        <dbReference type="SAM" id="MobiDB-lite"/>
    </source>
</evidence>
<dbReference type="AlphaFoldDB" id="A0A182S8P0"/>
<feature type="binding site" evidence="1">
    <location>
        <position position="61"/>
    </location>
    <ligand>
        <name>Zn(2+)</name>
        <dbReference type="ChEBI" id="CHEBI:29105"/>
    </ligand>
</feature>
<keyword evidence="1" id="KW-0863">Zinc-finger</keyword>
<dbReference type="SMART" id="SM00868">
    <property type="entry name" value="zf-AD"/>
    <property type="match status" value="1"/>
</dbReference>
<dbReference type="VEuPathDB" id="VectorBase:AMAM001899"/>
<reference evidence="4" key="2">
    <citation type="submission" date="2020-05" db="UniProtKB">
        <authorList>
            <consortium name="EnsemblMetazoa"/>
        </authorList>
    </citation>
    <scope>IDENTIFICATION</scope>
    <source>
        <strain evidence="4">maculatus3</strain>
    </source>
</reference>
<accession>A0A182S8P0</accession>
<name>A0A182S8P0_9DIPT</name>
<keyword evidence="1" id="KW-0862">Zinc</keyword>
<dbReference type="InterPro" id="IPR012934">
    <property type="entry name" value="Znf_AD"/>
</dbReference>
<dbReference type="PROSITE" id="PS51915">
    <property type="entry name" value="ZAD"/>
    <property type="match status" value="1"/>
</dbReference>
<dbReference type="EnsemblMetazoa" id="AMAM001899-RA">
    <property type="protein sequence ID" value="AMAM001899-PA"/>
    <property type="gene ID" value="AMAM001899"/>
</dbReference>
<sequence length="166" mass="18440">MLNGVAVPTTYAAKCRLCLGDKFDKNSTTIIEEEFSRMMQKVFCIPITNKIGLPMNVCSKCYRKVKIFYQYSTAVVNNQMKMEESLLSAAAHNRSTLLAPAQIPDTTLVEEIEEGVIDIASDDGSAKEREDETMDADLPCVTITADARNDPLVEPPDIEDAEQTHF</sequence>
<evidence type="ECO:0000256" key="1">
    <source>
        <dbReference type="PROSITE-ProRule" id="PRU01263"/>
    </source>
</evidence>
<dbReference type="SUPFAM" id="SSF57716">
    <property type="entry name" value="Glucocorticoid receptor-like (DNA-binding domain)"/>
    <property type="match status" value="1"/>
</dbReference>
<keyword evidence="5" id="KW-1185">Reference proteome</keyword>
<reference evidence="5" key="1">
    <citation type="submission" date="2013-09" db="EMBL/GenBank/DDBJ databases">
        <title>The Genome Sequence of Anopheles maculatus species B.</title>
        <authorList>
            <consortium name="The Broad Institute Genomics Platform"/>
            <person name="Neafsey D.E."/>
            <person name="Besansky N."/>
            <person name="Howell P."/>
            <person name="Walton C."/>
            <person name="Young S.K."/>
            <person name="Zeng Q."/>
            <person name="Gargeya S."/>
            <person name="Fitzgerald M."/>
            <person name="Haas B."/>
            <person name="Abouelleil A."/>
            <person name="Allen A.W."/>
            <person name="Alvarado L."/>
            <person name="Arachchi H.M."/>
            <person name="Berlin A.M."/>
            <person name="Chapman S.B."/>
            <person name="Gainer-Dewar J."/>
            <person name="Goldberg J."/>
            <person name="Griggs A."/>
            <person name="Gujja S."/>
            <person name="Hansen M."/>
            <person name="Howarth C."/>
            <person name="Imamovic A."/>
            <person name="Ireland A."/>
            <person name="Larimer J."/>
            <person name="McCowan C."/>
            <person name="Murphy C."/>
            <person name="Pearson M."/>
            <person name="Poon T.W."/>
            <person name="Priest M."/>
            <person name="Roberts A."/>
            <person name="Saif S."/>
            <person name="Shea T."/>
            <person name="Sisk P."/>
            <person name="Sykes S."/>
            <person name="Wortman J."/>
            <person name="Nusbaum C."/>
            <person name="Birren B."/>
        </authorList>
    </citation>
    <scope>NUCLEOTIDE SEQUENCE [LARGE SCALE GENOMIC DNA]</scope>
    <source>
        <strain evidence="5">maculatus3</strain>
    </source>
</reference>
<feature type="domain" description="ZAD" evidence="3">
    <location>
        <begin position="13"/>
        <end position="85"/>
    </location>
</feature>
<keyword evidence="1" id="KW-0479">Metal-binding</keyword>
<organism evidence="4 5">
    <name type="scientific">Anopheles maculatus</name>
    <dbReference type="NCBI Taxonomy" id="74869"/>
    <lineage>
        <taxon>Eukaryota</taxon>
        <taxon>Metazoa</taxon>
        <taxon>Ecdysozoa</taxon>
        <taxon>Arthropoda</taxon>
        <taxon>Hexapoda</taxon>
        <taxon>Insecta</taxon>
        <taxon>Pterygota</taxon>
        <taxon>Neoptera</taxon>
        <taxon>Endopterygota</taxon>
        <taxon>Diptera</taxon>
        <taxon>Nematocera</taxon>
        <taxon>Culicoidea</taxon>
        <taxon>Culicidae</taxon>
        <taxon>Anophelinae</taxon>
        <taxon>Anopheles</taxon>
        <taxon>Anopheles maculatus group</taxon>
    </lineage>
</organism>
<evidence type="ECO:0000313" key="5">
    <source>
        <dbReference type="Proteomes" id="UP000075901"/>
    </source>
</evidence>